<comment type="caution">
    <text evidence="2">The sequence shown here is derived from an EMBL/GenBank/DDBJ whole genome shotgun (WGS) entry which is preliminary data.</text>
</comment>
<organism evidence="2 3">
    <name type="scientific">Blastochloris viridis</name>
    <name type="common">Rhodopseudomonas viridis</name>
    <dbReference type="NCBI Taxonomy" id="1079"/>
    <lineage>
        <taxon>Bacteria</taxon>
        <taxon>Pseudomonadati</taxon>
        <taxon>Pseudomonadota</taxon>
        <taxon>Alphaproteobacteria</taxon>
        <taxon>Hyphomicrobiales</taxon>
        <taxon>Blastochloridaceae</taxon>
        <taxon>Blastochloris</taxon>
    </lineage>
</organism>
<protein>
    <submittedName>
        <fullName evidence="2">Uncharacterized protein</fullName>
    </submittedName>
</protein>
<evidence type="ECO:0000313" key="3">
    <source>
        <dbReference type="Proteomes" id="UP000320948"/>
    </source>
</evidence>
<evidence type="ECO:0000313" key="2">
    <source>
        <dbReference type="EMBL" id="TKW61611.1"/>
    </source>
</evidence>
<sequence length="183" mass="20846">MTRSKAPTPDYDTDPGKPIAGNPLTPQRYNILLTRHGEEISFDFPPATADLITRFGYLTPSDVRCQNGLIQNEEDIYDMLEAVLGRGYRGNLAYHTRKQVIVSLHDTAILGYQRQAIIDPRLSNEVALFWEIYLDQRVFPQSQEEDWQALIGELITAEKTDPEADRKLAEDIKNRLLDQAKAD</sequence>
<reference evidence="2 3" key="1">
    <citation type="journal article" date="2017" name="Nat. Commun.">
        <title>In situ click chemistry generation of cyclooxygenase-2 inhibitors.</title>
        <authorList>
            <person name="Bhardwaj A."/>
            <person name="Kaur J."/>
            <person name="Wuest M."/>
            <person name="Wuest F."/>
        </authorList>
    </citation>
    <scope>NUCLEOTIDE SEQUENCE [LARGE SCALE GENOMIC DNA]</scope>
    <source>
        <strain evidence="2">S2_018_000_R2_106</strain>
    </source>
</reference>
<evidence type="ECO:0000256" key="1">
    <source>
        <dbReference type="SAM" id="MobiDB-lite"/>
    </source>
</evidence>
<proteinExistence type="predicted"/>
<feature type="region of interest" description="Disordered" evidence="1">
    <location>
        <begin position="1"/>
        <end position="24"/>
    </location>
</feature>
<dbReference type="EMBL" id="VAFM01000001">
    <property type="protein sequence ID" value="TKW61611.1"/>
    <property type="molecule type" value="Genomic_DNA"/>
</dbReference>
<dbReference type="Proteomes" id="UP000320948">
    <property type="component" value="Unassembled WGS sequence"/>
</dbReference>
<dbReference type="AlphaFoldDB" id="A0A6N4R974"/>
<gene>
    <name evidence="2" type="ORF">DI628_03015</name>
</gene>
<accession>A0A6N4R974</accession>
<name>A0A6N4R974_BLAVI</name>